<evidence type="ECO:0000313" key="2">
    <source>
        <dbReference type="EMBL" id="OQS07977.1"/>
    </source>
</evidence>
<reference evidence="2 3" key="1">
    <citation type="journal article" date="2014" name="Genome Biol. Evol.">
        <title>The secreted proteins of Achlya hypogyna and Thraustotheca clavata identify the ancestral oomycete secretome and reveal gene acquisitions by horizontal gene transfer.</title>
        <authorList>
            <person name="Misner I."/>
            <person name="Blouin N."/>
            <person name="Leonard G."/>
            <person name="Richards T.A."/>
            <person name="Lane C.E."/>
        </authorList>
    </citation>
    <scope>NUCLEOTIDE SEQUENCE [LARGE SCALE GENOMIC DNA]</scope>
    <source>
        <strain evidence="2 3">ATCC 34112</strain>
    </source>
</reference>
<name>A0A1W0ACD4_9STRA</name>
<dbReference type="OrthoDB" id="69283at2759"/>
<sequence length="118" mass="13793">MTSKAIVPSTDDVKMMKFNFDNESEEEYDDEEEEEEQEGKEENEGEEHAAKRQKTQKAKSDVILKPSARKLLKMKKDAEFFGVLFAIFMNMDRFDNWFADSEDPDGVQNTFTAFYKLI</sequence>
<protein>
    <submittedName>
        <fullName evidence="2">Uncharacterized protein</fullName>
    </submittedName>
</protein>
<organism evidence="2 3">
    <name type="scientific">Thraustotheca clavata</name>
    <dbReference type="NCBI Taxonomy" id="74557"/>
    <lineage>
        <taxon>Eukaryota</taxon>
        <taxon>Sar</taxon>
        <taxon>Stramenopiles</taxon>
        <taxon>Oomycota</taxon>
        <taxon>Saprolegniomycetes</taxon>
        <taxon>Saprolegniales</taxon>
        <taxon>Achlyaceae</taxon>
        <taxon>Thraustotheca</taxon>
    </lineage>
</organism>
<keyword evidence="3" id="KW-1185">Reference proteome</keyword>
<feature type="compositionally biased region" description="Basic and acidic residues" evidence="1">
    <location>
        <begin position="40"/>
        <end position="50"/>
    </location>
</feature>
<proteinExistence type="predicted"/>
<feature type="compositionally biased region" description="Acidic residues" evidence="1">
    <location>
        <begin position="22"/>
        <end position="39"/>
    </location>
</feature>
<evidence type="ECO:0000313" key="3">
    <source>
        <dbReference type="Proteomes" id="UP000243217"/>
    </source>
</evidence>
<accession>A0A1W0ACD4</accession>
<dbReference type="Proteomes" id="UP000243217">
    <property type="component" value="Unassembled WGS sequence"/>
</dbReference>
<evidence type="ECO:0000256" key="1">
    <source>
        <dbReference type="SAM" id="MobiDB-lite"/>
    </source>
</evidence>
<feature type="region of interest" description="Disordered" evidence="1">
    <location>
        <begin position="15"/>
        <end position="60"/>
    </location>
</feature>
<comment type="caution">
    <text evidence="2">The sequence shown here is derived from an EMBL/GenBank/DDBJ whole genome shotgun (WGS) entry which is preliminary data.</text>
</comment>
<dbReference type="AlphaFoldDB" id="A0A1W0ACD4"/>
<dbReference type="EMBL" id="JNBS01000016">
    <property type="protein sequence ID" value="OQS07977.1"/>
    <property type="molecule type" value="Genomic_DNA"/>
</dbReference>
<gene>
    <name evidence="2" type="ORF">THRCLA_20017</name>
</gene>